<accession>A0ABU2HUM4</accession>
<name>A0ABU2HUM4_9RHOB</name>
<protein>
    <submittedName>
        <fullName evidence="1">Uncharacterized protein</fullName>
    </submittedName>
</protein>
<sequence length="112" mass="11946">MGRTALSLPPLPGHLALAAVPAREAQLVRWFGLPCRCEPWSGAVTTLRGVAAWQLDLDCRKMPRAVDQPATAARLACCGTIRHGLAAEIMQAVGVKRVADLIATRLPRRAAA</sequence>
<dbReference type="Proteomes" id="UP001269144">
    <property type="component" value="Unassembled WGS sequence"/>
</dbReference>
<gene>
    <name evidence="1" type="ORF">RGQ15_14425</name>
</gene>
<proteinExistence type="predicted"/>
<comment type="caution">
    <text evidence="1">The sequence shown here is derived from an EMBL/GenBank/DDBJ whole genome shotgun (WGS) entry which is preliminary data.</text>
</comment>
<dbReference type="EMBL" id="JAVQLW010000002">
    <property type="protein sequence ID" value="MDS9468758.1"/>
    <property type="molecule type" value="Genomic_DNA"/>
</dbReference>
<evidence type="ECO:0000313" key="1">
    <source>
        <dbReference type="EMBL" id="MDS9468758.1"/>
    </source>
</evidence>
<reference evidence="2" key="1">
    <citation type="submission" date="2023-07" db="EMBL/GenBank/DDBJ databases">
        <title>Paracoccus sp. MBLB3053 whole genome sequence.</title>
        <authorList>
            <person name="Hwang C.Y."/>
            <person name="Cho E.-S."/>
            <person name="Seo M.-J."/>
        </authorList>
    </citation>
    <scope>NUCLEOTIDE SEQUENCE [LARGE SCALE GENOMIC DNA]</scope>
    <source>
        <strain evidence="2">MBLB3053</strain>
    </source>
</reference>
<keyword evidence="2" id="KW-1185">Reference proteome</keyword>
<organism evidence="1 2">
    <name type="scientific">Paracoccus aurantius</name>
    <dbReference type="NCBI Taxonomy" id="3073814"/>
    <lineage>
        <taxon>Bacteria</taxon>
        <taxon>Pseudomonadati</taxon>
        <taxon>Pseudomonadota</taxon>
        <taxon>Alphaproteobacteria</taxon>
        <taxon>Rhodobacterales</taxon>
        <taxon>Paracoccaceae</taxon>
        <taxon>Paracoccus</taxon>
    </lineage>
</organism>
<evidence type="ECO:0000313" key="2">
    <source>
        <dbReference type="Proteomes" id="UP001269144"/>
    </source>
</evidence>
<dbReference type="RefSeq" id="WP_311161156.1">
    <property type="nucleotide sequence ID" value="NZ_JAVQLW010000002.1"/>
</dbReference>